<dbReference type="InterPro" id="IPR004364">
    <property type="entry name" value="Aa-tRNA-synt_II"/>
</dbReference>
<evidence type="ECO:0000313" key="7">
    <source>
        <dbReference type="EMBL" id="PPI87911.1"/>
    </source>
</evidence>
<evidence type="ECO:0000256" key="2">
    <source>
        <dbReference type="ARBA" id="ARBA00022598"/>
    </source>
</evidence>
<feature type="domain" description="Aminoacyl-transfer RNA synthetases class-II family profile" evidence="6">
    <location>
        <begin position="19"/>
        <end position="320"/>
    </location>
</feature>
<dbReference type="Pfam" id="PF00152">
    <property type="entry name" value="tRNA-synt_2"/>
    <property type="match status" value="1"/>
</dbReference>
<dbReference type="PROSITE" id="PS50862">
    <property type="entry name" value="AA_TRNA_LIGASE_II"/>
    <property type="match status" value="1"/>
</dbReference>
<dbReference type="GO" id="GO:0003746">
    <property type="term" value="F:translation elongation factor activity"/>
    <property type="evidence" value="ECO:0007669"/>
    <property type="project" value="UniProtKB-KW"/>
</dbReference>
<dbReference type="OrthoDB" id="9802326at2"/>
<dbReference type="SUPFAM" id="SSF55681">
    <property type="entry name" value="Class II aaRS and biotin synthetases"/>
    <property type="match status" value="1"/>
</dbReference>
<evidence type="ECO:0000256" key="3">
    <source>
        <dbReference type="ARBA" id="ARBA00022741"/>
    </source>
</evidence>
<evidence type="ECO:0000256" key="4">
    <source>
        <dbReference type="ARBA" id="ARBA00022840"/>
    </source>
</evidence>
<name>A0A2P5T007_9GAMM</name>
<dbReference type="NCBIfam" id="TIGR00462">
    <property type="entry name" value="genX"/>
    <property type="match status" value="1"/>
</dbReference>
<dbReference type="Gene3D" id="3.30.930.10">
    <property type="entry name" value="Bira Bifunctional Protein, Domain 2"/>
    <property type="match status" value="1"/>
</dbReference>
<evidence type="ECO:0000256" key="1">
    <source>
        <dbReference type="ARBA" id="ARBA00011738"/>
    </source>
</evidence>
<evidence type="ECO:0000256" key="5">
    <source>
        <dbReference type="ARBA" id="ARBA00052794"/>
    </source>
</evidence>
<comment type="catalytic activity">
    <reaction evidence="5">
        <text>D-beta-lysine + L-lysyl-[protein] + ATP = N(6)-((3R)-3,6-diaminohexanoyl)-L-lysyl-[protein] + AMP + diphosphate + H(+)</text>
        <dbReference type="Rhea" id="RHEA:83435"/>
        <dbReference type="Rhea" id="RHEA-COMP:9752"/>
        <dbReference type="Rhea" id="RHEA-COMP:20131"/>
        <dbReference type="ChEBI" id="CHEBI:15378"/>
        <dbReference type="ChEBI" id="CHEBI:29969"/>
        <dbReference type="ChEBI" id="CHEBI:30616"/>
        <dbReference type="ChEBI" id="CHEBI:33019"/>
        <dbReference type="ChEBI" id="CHEBI:84138"/>
        <dbReference type="ChEBI" id="CHEBI:156053"/>
        <dbReference type="ChEBI" id="CHEBI:456215"/>
    </reaction>
    <physiologicalReaction direction="left-to-right" evidence="5">
        <dbReference type="Rhea" id="RHEA:83436"/>
    </physiologicalReaction>
</comment>
<dbReference type="RefSeq" id="WP_136130940.1">
    <property type="nucleotide sequence ID" value="NZ_PDKT01000002.1"/>
</dbReference>
<comment type="subunit">
    <text evidence="1">Homodimer.</text>
</comment>
<dbReference type="InterPro" id="IPR018149">
    <property type="entry name" value="Lys-tRNA-synth_II_C"/>
</dbReference>
<keyword evidence="2 7" id="KW-0436">Ligase</keyword>
<keyword evidence="7" id="KW-0251">Elongation factor</keyword>
<organism evidence="7 8">
    <name type="scientific">Candidatus Pantoea edessiphila</name>
    <dbReference type="NCBI Taxonomy" id="2044610"/>
    <lineage>
        <taxon>Bacteria</taxon>
        <taxon>Pseudomonadati</taxon>
        <taxon>Pseudomonadota</taxon>
        <taxon>Gammaproteobacteria</taxon>
        <taxon>Enterobacterales</taxon>
        <taxon>Erwiniaceae</taxon>
        <taxon>Pantoea</taxon>
    </lineage>
</organism>
<keyword evidence="7" id="KW-0648">Protein biosynthesis</keyword>
<evidence type="ECO:0000259" key="6">
    <source>
        <dbReference type="PROSITE" id="PS50862"/>
    </source>
</evidence>
<dbReference type="GO" id="GO:0016740">
    <property type="term" value="F:transferase activity"/>
    <property type="evidence" value="ECO:0007669"/>
    <property type="project" value="UniProtKB-KW"/>
</dbReference>
<dbReference type="Proteomes" id="UP000296153">
    <property type="component" value="Unassembled WGS sequence"/>
</dbReference>
<dbReference type="PANTHER" id="PTHR42918">
    <property type="entry name" value="LYSYL-TRNA SYNTHETASE"/>
    <property type="match status" value="1"/>
</dbReference>
<keyword evidence="7" id="KW-0808">Transferase</keyword>
<dbReference type="InterPro" id="IPR004525">
    <property type="entry name" value="EpmA"/>
</dbReference>
<dbReference type="PANTHER" id="PTHR42918:SF6">
    <property type="entry name" value="ELONGATION FACTOR P--(R)-BETA-LYSINE LIGASE"/>
    <property type="match status" value="1"/>
</dbReference>
<dbReference type="GO" id="GO:0006430">
    <property type="term" value="P:lysyl-tRNA aminoacylation"/>
    <property type="evidence" value="ECO:0007669"/>
    <property type="project" value="InterPro"/>
</dbReference>
<dbReference type="GO" id="GO:0005829">
    <property type="term" value="C:cytosol"/>
    <property type="evidence" value="ECO:0007669"/>
    <property type="project" value="TreeGrafter"/>
</dbReference>
<evidence type="ECO:0000313" key="8">
    <source>
        <dbReference type="Proteomes" id="UP000296153"/>
    </source>
</evidence>
<dbReference type="FunFam" id="3.30.930.10:FF:000017">
    <property type="entry name" value="Elongation factor P--(R)-beta-lysine ligase"/>
    <property type="match status" value="1"/>
</dbReference>
<accession>A0A2P5T007</accession>
<dbReference type="EC" id="6.1.1.6" evidence="7"/>
<dbReference type="EMBL" id="PDKT01000002">
    <property type="protein sequence ID" value="PPI87911.1"/>
    <property type="molecule type" value="Genomic_DNA"/>
</dbReference>
<gene>
    <name evidence="7" type="ORF">CRV12_01695</name>
</gene>
<sequence>MNKQSNWQPSISIDNLLKRAKILSKIRRFFSINGVLEVETPIISRKTTTDIHLVPFSTKFIDNSLNEEEFWLITSPEYHMKRLLALGSGPIYQIGHSFRNKEIGRYHNPEFTMLEWYRPKCDMFCLMDEVDNLLQFILGCNGADFISYQNIFIDHLNLDPLSTNKNQLLEAASKLGNSHLITPEKDIDSILMILFMIGIEPNIGQKKPCFVYNFPANQAILSEINSADSRISERFEVYYKGIELANGCLELTDFQEHINRFEEDNRKRINSELPIYPINDMLLDAIKHGMPVCSGVALGIDRLVMLSLNANSIHEVITFPIDRC</sequence>
<dbReference type="InterPro" id="IPR006195">
    <property type="entry name" value="aa-tRNA-synth_II"/>
</dbReference>
<dbReference type="PRINTS" id="PR00982">
    <property type="entry name" value="TRNASYNTHLYS"/>
</dbReference>
<dbReference type="GO" id="GO:0005524">
    <property type="term" value="F:ATP binding"/>
    <property type="evidence" value="ECO:0007669"/>
    <property type="project" value="UniProtKB-KW"/>
</dbReference>
<dbReference type="InterPro" id="IPR045864">
    <property type="entry name" value="aa-tRNA-synth_II/BPL/LPL"/>
</dbReference>
<protein>
    <submittedName>
        <fullName evidence="7">Elongation factor P lysine(34) lysyltransferase</fullName>
        <ecNumber evidence="7">6.1.1.6</ecNumber>
    </submittedName>
</protein>
<dbReference type="NCBIfam" id="NF006828">
    <property type="entry name" value="PRK09350.1"/>
    <property type="match status" value="1"/>
</dbReference>
<comment type="caution">
    <text evidence="7">The sequence shown here is derived from an EMBL/GenBank/DDBJ whole genome shotgun (WGS) entry which is preliminary data.</text>
</comment>
<dbReference type="GO" id="GO:0000049">
    <property type="term" value="F:tRNA binding"/>
    <property type="evidence" value="ECO:0007669"/>
    <property type="project" value="TreeGrafter"/>
</dbReference>
<proteinExistence type="predicted"/>
<dbReference type="GO" id="GO:0004824">
    <property type="term" value="F:lysine-tRNA ligase activity"/>
    <property type="evidence" value="ECO:0007669"/>
    <property type="project" value="UniProtKB-EC"/>
</dbReference>
<dbReference type="AlphaFoldDB" id="A0A2P5T007"/>
<keyword evidence="4" id="KW-0067">ATP-binding</keyword>
<keyword evidence="3" id="KW-0547">Nucleotide-binding</keyword>
<reference evidence="7 8" key="1">
    <citation type="journal article" date="2018" name="Genome Biol. Evol.">
        <title>Cladogenesis and Genomic Streamlining in Extracellular Endosymbionts of Tropical Stink Bugs.</title>
        <authorList>
            <person name="Otero-Bravo A."/>
            <person name="Goffredi S."/>
            <person name="Sabree Z.L."/>
        </authorList>
    </citation>
    <scope>NUCLEOTIDE SEQUENCE [LARGE SCALE GENOMIC DNA]</scope>
    <source>
        <strain evidence="7 8">SoEE</strain>
    </source>
</reference>